<feature type="non-terminal residue" evidence="1">
    <location>
        <position position="76"/>
    </location>
</feature>
<reference evidence="1" key="2">
    <citation type="submission" date="2020-11" db="EMBL/GenBank/DDBJ databases">
        <authorList>
            <person name="McCartney M.A."/>
            <person name="Auch B."/>
            <person name="Kono T."/>
            <person name="Mallez S."/>
            <person name="Becker A."/>
            <person name="Gohl D.M."/>
            <person name="Silverstein K.A.T."/>
            <person name="Koren S."/>
            <person name="Bechman K.B."/>
            <person name="Herman A."/>
            <person name="Abrahante J.E."/>
            <person name="Garbe J."/>
        </authorList>
    </citation>
    <scope>NUCLEOTIDE SEQUENCE</scope>
    <source>
        <strain evidence="1">Duluth1</strain>
        <tissue evidence="1">Whole animal</tissue>
    </source>
</reference>
<reference evidence="1" key="1">
    <citation type="journal article" date="2019" name="bioRxiv">
        <title>The Genome of the Zebra Mussel, Dreissena polymorpha: A Resource for Invasive Species Research.</title>
        <authorList>
            <person name="McCartney M.A."/>
            <person name="Auch B."/>
            <person name="Kono T."/>
            <person name="Mallez S."/>
            <person name="Zhang Y."/>
            <person name="Obille A."/>
            <person name="Becker A."/>
            <person name="Abrahante J.E."/>
            <person name="Garbe J."/>
            <person name="Badalamenti J.P."/>
            <person name="Herman A."/>
            <person name="Mangelson H."/>
            <person name="Liachko I."/>
            <person name="Sullivan S."/>
            <person name="Sone E.D."/>
            <person name="Koren S."/>
            <person name="Silverstein K.A.T."/>
            <person name="Beckman K.B."/>
            <person name="Gohl D.M."/>
        </authorList>
    </citation>
    <scope>NUCLEOTIDE SEQUENCE</scope>
    <source>
        <strain evidence="1">Duluth1</strain>
        <tissue evidence="1">Whole animal</tissue>
    </source>
</reference>
<dbReference type="AlphaFoldDB" id="A0A9D4KA90"/>
<proteinExistence type="predicted"/>
<dbReference type="Proteomes" id="UP000828390">
    <property type="component" value="Unassembled WGS sequence"/>
</dbReference>
<organism evidence="1 2">
    <name type="scientific">Dreissena polymorpha</name>
    <name type="common">Zebra mussel</name>
    <name type="synonym">Mytilus polymorpha</name>
    <dbReference type="NCBI Taxonomy" id="45954"/>
    <lineage>
        <taxon>Eukaryota</taxon>
        <taxon>Metazoa</taxon>
        <taxon>Spiralia</taxon>
        <taxon>Lophotrochozoa</taxon>
        <taxon>Mollusca</taxon>
        <taxon>Bivalvia</taxon>
        <taxon>Autobranchia</taxon>
        <taxon>Heteroconchia</taxon>
        <taxon>Euheterodonta</taxon>
        <taxon>Imparidentia</taxon>
        <taxon>Neoheterodontei</taxon>
        <taxon>Myida</taxon>
        <taxon>Dreissenoidea</taxon>
        <taxon>Dreissenidae</taxon>
        <taxon>Dreissena</taxon>
    </lineage>
</organism>
<comment type="caution">
    <text evidence="1">The sequence shown here is derived from an EMBL/GenBank/DDBJ whole genome shotgun (WGS) entry which is preliminary data.</text>
</comment>
<dbReference type="EMBL" id="JAIWYP010000004">
    <property type="protein sequence ID" value="KAH3835840.1"/>
    <property type="molecule type" value="Genomic_DNA"/>
</dbReference>
<accession>A0A9D4KA90</accession>
<keyword evidence="2" id="KW-1185">Reference proteome</keyword>
<protein>
    <submittedName>
        <fullName evidence="1">Uncharacterized protein</fullName>
    </submittedName>
</protein>
<name>A0A9D4KA90_DREPO</name>
<gene>
    <name evidence="1" type="ORF">DPMN_109206</name>
</gene>
<evidence type="ECO:0000313" key="1">
    <source>
        <dbReference type="EMBL" id="KAH3835840.1"/>
    </source>
</evidence>
<evidence type="ECO:0000313" key="2">
    <source>
        <dbReference type="Proteomes" id="UP000828390"/>
    </source>
</evidence>
<sequence length="76" mass="8562">MDDSDTELSASSSVAVLLRILDDSKFLFCCVGLSYLPHRSTKTGFRTDNIVTDNFKILSLSIAVLFRIRCSIFKIR</sequence>